<name>A0A511V6J8_9BACL</name>
<dbReference type="AlphaFoldDB" id="A0A511V6J8"/>
<protein>
    <submittedName>
        <fullName evidence="1">Uncharacterized protein</fullName>
    </submittedName>
</protein>
<sequence>MKCQIFACLYQKKVYAYQFRQEYTENDKKNIGMRFAYIDRCTKNQQREGEHSMAPQAALLEIEELMNEPEVLDELMVEEMTIDCICGVY</sequence>
<keyword evidence="2" id="KW-1185">Reference proteome</keyword>
<dbReference type="EMBL" id="BJXX01000047">
    <property type="protein sequence ID" value="GEN33538.1"/>
    <property type="molecule type" value="Genomic_DNA"/>
</dbReference>
<evidence type="ECO:0000313" key="1">
    <source>
        <dbReference type="EMBL" id="GEN33538.1"/>
    </source>
</evidence>
<gene>
    <name evidence="1" type="ORF">ADA01nite_09980</name>
</gene>
<dbReference type="NCBIfam" id="TIGR03969">
    <property type="entry name" value="mycofactocin"/>
    <property type="match status" value="1"/>
</dbReference>
<reference evidence="1 2" key="1">
    <citation type="submission" date="2019-07" db="EMBL/GenBank/DDBJ databases">
        <title>Whole genome shotgun sequence of Aneurinibacillus danicus NBRC 102444.</title>
        <authorList>
            <person name="Hosoyama A."/>
            <person name="Uohara A."/>
            <person name="Ohji S."/>
            <person name="Ichikawa N."/>
        </authorList>
    </citation>
    <scope>NUCLEOTIDE SEQUENCE [LARGE SCALE GENOMIC DNA]</scope>
    <source>
        <strain evidence="1 2">NBRC 102444</strain>
    </source>
</reference>
<organism evidence="1 2">
    <name type="scientific">Aneurinibacillus danicus</name>
    <dbReference type="NCBI Taxonomy" id="267746"/>
    <lineage>
        <taxon>Bacteria</taxon>
        <taxon>Bacillati</taxon>
        <taxon>Bacillota</taxon>
        <taxon>Bacilli</taxon>
        <taxon>Bacillales</taxon>
        <taxon>Paenibacillaceae</taxon>
        <taxon>Aneurinibacillus group</taxon>
        <taxon>Aneurinibacillus</taxon>
    </lineage>
</organism>
<accession>A0A511V6J8</accession>
<dbReference type="Proteomes" id="UP000321157">
    <property type="component" value="Unassembled WGS sequence"/>
</dbReference>
<dbReference type="InterPro" id="IPR023988">
    <property type="entry name" value="MftA"/>
</dbReference>
<evidence type="ECO:0000313" key="2">
    <source>
        <dbReference type="Proteomes" id="UP000321157"/>
    </source>
</evidence>
<comment type="caution">
    <text evidence="1">The sequence shown here is derived from an EMBL/GenBank/DDBJ whole genome shotgun (WGS) entry which is preliminary data.</text>
</comment>
<proteinExistence type="predicted"/>